<dbReference type="EMBL" id="ML119121">
    <property type="protein sequence ID" value="RPB13718.1"/>
    <property type="molecule type" value="Genomic_DNA"/>
</dbReference>
<dbReference type="Proteomes" id="UP000277580">
    <property type="component" value="Unassembled WGS sequence"/>
</dbReference>
<organism evidence="3 4">
    <name type="scientific">Morchella conica CCBAS932</name>
    <dbReference type="NCBI Taxonomy" id="1392247"/>
    <lineage>
        <taxon>Eukaryota</taxon>
        <taxon>Fungi</taxon>
        <taxon>Dikarya</taxon>
        <taxon>Ascomycota</taxon>
        <taxon>Pezizomycotina</taxon>
        <taxon>Pezizomycetes</taxon>
        <taxon>Pezizales</taxon>
        <taxon>Morchellaceae</taxon>
        <taxon>Morchella</taxon>
    </lineage>
</organism>
<dbReference type="PANTHER" id="PTHR11895">
    <property type="entry name" value="TRANSAMIDASE"/>
    <property type="match status" value="1"/>
</dbReference>
<evidence type="ECO:0000256" key="1">
    <source>
        <dbReference type="ARBA" id="ARBA00009199"/>
    </source>
</evidence>
<dbReference type="InterPro" id="IPR000120">
    <property type="entry name" value="Amidase"/>
</dbReference>
<evidence type="ECO:0000259" key="2">
    <source>
        <dbReference type="Pfam" id="PF01425"/>
    </source>
</evidence>
<dbReference type="InterPro" id="IPR023631">
    <property type="entry name" value="Amidase_dom"/>
</dbReference>
<evidence type="ECO:0000313" key="4">
    <source>
        <dbReference type="Proteomes" id="UP000277580"/>
    </source>
</evidence>
<dbReference type="Pfam" id="PF01425">
    <property type="entry name" value="Amidase"/>
    <property type="match status" value="1"/>
</dbReference>
<dbReference type="PANTHER" id="PTHR11895:SF67">
    <property type="entry name" value="AMIDASE DOMAIN-CONTAINING PROTEIN"/>
    <property type="match status" value="1"/>
</dbReference>
<comment type="similarity">
    <text evidence="1">Belongs to the amidase family.</text>
</comment>
<dbReference type="InterPro" id="IPR020556">
    <property type="entry name" value="Amidase_CS"/>
</dbReference>
<dbReference type="AlphaFoldDB" id="A0A3N4KW69"/>
<feature type="domain" description="Amidase" evidence="2">
    <location>
        <begin position="143"/>
        <end position="496"/>
    </location>
</feature>
<dbReference type="Gene3D" id="3.90.1300.10">
    <property type="entry name" value="Amidase signature (AS) domain"/>
    <property type="match status" value="1"/>
</dbReference>
<name>A0A3N4KW69_9PEZI</name>
<evidence type="ECO:0000313" key="3">
    <source>
        <dbReference type="EMBL" id="RPB13718.1"/>
    </source>
</evidence>
<dbReference type="PROSITE" id="PS00571">
    <property type="entry name" value="AMIDASES"/>
    <property type="match status" value="1"/>
</dbReference>
<protein>
    <submittedName>
        <fullName evidence="3">Amidase signature enzyme</fullName>
    </submittedName>
</protein>
<gene>
    <name evidence="3" type="ORF">P167DRAFT_93933</name>
</gene>
<dbReference type="SUPFAM" id="SSF75304">
    <property type="entry name" value="Amidase signature (AS) enzymes"/>
    <property type="match status" value="1"/>
</dbReference>
<sequence length="515" mass="54377">MPNGFSATSQGINYPAAIEAPVTPYTNPPDTNPVLAGFPLRLLSEAVANITPLQSLLWSNAGFGSLRSLEATGILDPYPPRFDPTVIPHSAPIAPTSVPHLPKENPAFHCASEYIDAYREKKLTPTAVTTKVTSLLASPQHSACIITPMTPSASLSDRRYANNAEAPRMKLDGVPILVKDELAVAGTPKTLGLTFAEMSRRGTSKLDDGETSWCVQKLIDAGALVVGKTNMHEIGFDTTNNNPNHGTPRNPYNPNYYTGGSSGGSAYAVAAGLVPIAVGADGGGSIRLPAGYCGVYGLKPTHGRISQAPTRSIAPSNGVIGPIAATMDDLERAYEIMAQPDPSNASSRLFPPPQWNPSDSKKRLIGVYKPWLEDCSPDVHAATQAAIQHLQTSAGYEVIDIELPLLSEGRKAHALTIMTEIGQGFCKGDTHGLTPANKVVVAISGQTPARDFVLAQRVRALLMSHLAWLWEKYGDTLVIVSPVTPTAGAKIGADGHVQKGGAGVSDTNASLKSMQ</sequence>
<accession>A0A3N4KW69</accession>
<dbReference type="GO" id="GO:0003824">
    <property type="term" value="F:catalytic activity"/>
    <property type="evidence" value="ECO:0007669"/>
    <property type="project" value="InterPro"/>
</dbReference>
<dbReference type="OrthoDB" id="421993at2759"/>
<dbReference type="STRING" id="1392247.A0A3N4KW69"/>
<proteinExistence type="inferred from homology"/>
<dbReference type="InterPro" id="IPR036928">
    <property type="entry name" value="AS_sf"/>
</dbReference>
<keyword evidence="4" id="KW-1185">Reference proteome</keyword>
<reference evidence="3 4" key="1">
    <citation type="journal article" date="2018" name="Nat. Ecol. Evol.">
        <title>Pezizomycetes genomes reveal the molecular basis of ectomycorrhizal truffle lifestyle.</title>
        <authorList>
            <person name="Murat C."/>
            <person name="Payen T."/>
            <person name="Noel B."/>
            <person name="Kuo A."/>
            <person name="Morin E."/>
            <person name="Chen J."/>
            <person name="Kohler A."/>
            <person name="Krizsan K."/>
            <person name="Balestrini R."/>
            <person name="Da Silva C."/>
            <person name="Montanini B."/>
            <person name="Hainaut M."/>
            <person name="Levati E."/>
            <person name="Barry K.W."/>
            <person name="Belfiori B."/>
            <person name="Cichocki N."/>
            <person name="Clum A."/>
            <person name="Dockter R.B."/>
            <person name="Fauchery L."/>
            <person name="Guy J."/>
            <person name="Iotti M."/>
            <person name="Le Tacon F."/>
            <person name="Lindquist E.A."/>
            <person name="Lipzen A."/>
            <person name="Malagnac F."/>
            <person name="Mello A."/>
            <person name="Molinier V."/>
            <person name="Miyauchi S."/>
            <person name="Poulain J."/>
            <person name="Riccioni C."/>
            <person name="Rubini A."/>
            <person name="Sitrit Y."/>
            <person name="Splivallo R."/>
            <person name="Traeger S."/>
            <person name="Wang M."/>
            <person name="Zifcakova L."/>
            <person name="Wipf D."/>
            <person name="Zambonelli A."/>
            <person name="Paolocci F."/>
            <person name="Nowrousian M."/>
            <person name="Ottonello S."/>
            <person name="Baldrian P."/>
            <person name="Spatafora J.W."/>
            <person name="Henrissat B."/>
            <person name="Nagy L.G."/>
            <person name="Aury J.M."/>
            <person name="Wincker P."/>
            <person name="Grigoriev I.V."/>
            <person name="Bonfante P."/>
            <person name="Martin F.M."/>
        </authorList>
    </citation>
    <scope>NUCLEOTIDE SEQUENCE [LARGE SCALE GENOMIC DNA]</scope>
    <source>
        <strain evidence="3 4">CCBAS932</strain>
    </source>
</reference>
<dbReference type="InParanoid" id="A0A3N4KW69"/>